<organism evidence="1 2">
    <name type="scientific">Eoetvoesiella caeni</name>
    <dbReference type="NCBI Taxonomy" id="645616"/>
    <lineage>
        <taxon>Bacteria</taxon>
        <taxon>Pseudomonadati</taxon>
        <taxon>Pseudomonadota</taxon>
        <taxon>Betaproteobacteria</taxon>
        <taxon>Burkholderiales</taxon>
        <taxon>Alcaligenaceae</taxon>
        <taxon>Eoetvoesiella</taxon>
    </lineage>
</organism>
<dbReference type="Proteomes" id="UP000253628">
    <property type="component" value="Unassembled WGS sequence"/>
</dbReference>
<dbReference type="EMBL" id="QNRQ01000022">
    <property type="protein sequence ID" value="RBP35006.1"/>
    <property type="molecule type" value="Genomic_DNA"/>
</dbReference>
<dbReference type="OrthoDB" id="6835315at2"/>
<reference evidence="1 2" key="1">
    <citation type="submission" date="2018-06" db="EMBL/GenBank/DDBJ databases">
        <title>Genomic Encyclopedia of Type Strains, Phase IV (KMG-IV): sequencing the most valuable type-strain genomes for metagenomic binning, comparative biology and taxonomic classification.</title>
        <authorList>
            <person name="Goeker M."/>
        </authorList>
    </citation>
    <scope>NUCLEOTIDE SEQUENCE [LARGE SCALE GENOMIC DNA]</scope>
    <source>
        <strain evidence="1 2">DSM 25520</strain>
    </source>
</reference>
<dbReference type="RefSeq" id="WP_113935234.1">
    <property type="nucleotide sequence ID" value="NZ_JACCEU010000017.1"/>
</dbReference>
<sequence length="208" mass="23034">MALPVLVDSVEVSDRLGQLGVSKDDLMQVIQAAVGARANATPFHPKSAPGMLAYIEGTFRLRSVLVSKGWECYVCRDNIESVFNESKNLKIVFQNADLAGHPFADPVPSSRKGPGSARVVAMGQSMLFPELSNELPPELRAKVWYLFVQAEGLDVRAELSCPISIQDDRFHGFSERIMLVQEGEWDTPDLSYDRQLPELEVKVSRKAS</sequence>
<accession>A0A366H1A8</accession>
<dbReference type="AlphaFoldDB" id="A0A366H1A8"/>
<gene>
    <name evidence="1" type="ORF">DFR37_1227</name>
</gene>
<comment type="caution">
    <text evidence="1">The sequence shown here is derived from an EMBL/GenBank/DDBJ whole genome shotgun (WGS) entry which is preliminary data.</text>
</comment>
<keyword evidence="2" id="KW-1185">Reference proteome</keyword>
<protein>
    <submittedName>
        <fullName evidence="1">Uncharacterized protein</fullName>
    </submittedName>
</protein>
<evidence type="ECO:0000313" key="1">
    <source>
        <dbReference type="EMBL" id="RBP35006.1"/>
    </source>
</evidence>
<proteinExistence type="predicted"/>
<evidence type="ECO:0000313" key="2">
    <source>
        <dbReference type="Proteomes" id="UP000253628"/>
    </source>
</evidence>
<name>A0A366H1A8_9BURK</name>